<proteinExistence type="predicted"/>
<reference evidence="1" key="1">
    <citation type="submission" date="2018-11" db="EMBL/GenBank/DDBJ databases">
        <title>The sequence and de novo assembly of Larimichthys crocea genome using PacBio and Hi-C technologies.</title>
        <authorList>
            <person name="Xu P."/>
            <person name="Chen B."/>
            <person name="Zhou Z."/>
            <person name="Ke Q."/>
            <person name="Wu Y."/>
            <person name="Bai H."/>
            <person name="Pu F."/>
        </authorList>
    </citation>
    <scope>NUCLEOTIDE SEQUENCE</scope>
    <source>
        <tissue evidence="1">Muscle</tissue>
    </source>
</reference>
<dbReference type="EMBL" id="CM011695">
    <property type="protein sequence ID" value="TMS03767.1"/>
    <property type="molecule type" value="Genomic_DNA"/>
</dbReference>
<keyword evidence="2" id="KW-1185">Reference proteome</keyword>
<name>A0ACD3Q9U9_LARCR</name>
<evidence type="ECO:0000313" key="2">
    <source>
        <dbReference type="Proteomes" id="UP000793456"/>
    </source>
</evidence>
<sequence>MADTENGRQPPDTRSIRSIRTVSSSHIDDESSLGSDSEINGFTSDRQTDKYGFIGGAQQYTEASAKDVPPEVLRQREVKWLDMLSHWDKWMIKRFNKVRLRCQKGIPPSLRGRAWLYLSGGKMKKEQNQGKFQELDSEPGDPKWLDTIEKDLHRQFPFHEMFVSRGRTRVRLSDVTRHDMPKSCLTINLCVTVDVLTVHRQQDLFRVLKAYTLYRPEEGYCQAQAPIAAVLLMHMPAEDAFWGLVQICEKYLPGYYSPGLEAIQLDGEILFALLRRVSPLAFRHLEKHKIDPIFYMTEWFMCAFSRTLPWASVLRVWDMFLCDGVKIIFRVGLVLLKCMLGTREKLKACQGQYETMELLRAIEPRYMQEGFLVREILEVPVTARDVERENHTQLKRWKKNRGELNFKSPPRMHGARLIMLAEPPRRQDLRQNPTILLEMPPPASQLKKGKEEKKSKKKKSMKKSKPIEEIPNPYSLPTDPPPPPPPTDPPAPPTDPPAPPTDPPAPPTDPPAPPTDPPAPPPVWDIGDFFASGCKEFVVNCYLDDLRKPANSFLIVQQAESCSC</sequence>
<comment type="caution">
    <text evidence="1">The sequence shown here is derived from an EMBL/GenBank/DDBJ whole genome shotgun (WGS) entry which is preliminary data.</text>
</comment>
<evidence type="ECO:0000313" key="1">
    <source>
        <dbReference type="EMBL" id="TMS03767.1"/>
    </source>
</evidence>
<gene>
    <name evidence="1" type="ORF">E3U43_000656</name>
</gene>
<organism evidence="1 2">
    <name type="scientific">Larimichthys crocea</name>
    <name type="common">Large yellow croaker</name>
    <name type="synonym">Pseudosciaena crocea</name>
    <dbReference type="NCBI Taxonomy" id="215358"/>
    <lineage>
        <taxon>Eukaryota</taxon>
        <taxon>Metazoa</taxon>
        <taxon>Chordata</taxon>
        <taxon>Craniata</taxon>
        <taxon>Vertebrata</taxon>
        <taxon>Euteleostomi</taxon>
        <taxon>Actinopterygii</taxon>
        <taxon>Neopterygii</taxon>
        <taxon>Teleostei</taxon>
        <taxon>Neoteleostei</taxon>
        <taxon>Acanthomorphata</taxon>
        <taxon>Eupercaria</taxon>
        <taxon>Sciaenidae</taxon>
        <taxon>Larimichthys</taxon>
    </lineage>
</organism>
<dbReference type="Proteomes" id="UP000793456">
    <property type="component" value="Chromosome XXII"/>
</dbReference>
<accession>A0ACD3Q9U9</accession>
<protein>
    <submittedName>
        <fullName evidence="1">Uncharacterized protein</fullName>
    </submittedName>
</protein>